<gene>
    <name evidence="2" type="ORF">D0T92_03990</name>
</gene>
<dbReference type="RefSeq" id="WP_151050431.1">
    <property type="nucleotide sequence ID" value="NZ_CP031700.1"/>
</dbReference>
<dbReference type="OrthoDB" id="9998219at2"/>
<accession>A0A5J6PSS0</accession>
<organism evidence="2 3">
    <name type="scientific">Neisseria zalophi</name>
    <dbReference type="NCBI Taxonomy" id="640030"/>
    <lineage>
        <taxon>Bacteria</taxon>
        <taxon>Pseudomonadati</taxon>
        <taxon>Pseudomonadota</taxon>
        <taxon>Betaproteobacteria</taxon>
        <taxon>Neisseriales</taxon>
        <taxon>Neisseriaceae</taxon>
        <taxon>Neisseria</taxon>
    </lineage>
</organism>
<dbReference type="EMBL" id="CP031700">
    <property type="protein sequence ID" value="QEY25781.1"/>
    <property type="molecule type" value="Genomic_DNA"/>
</dbReference>
<name>A0A5J6PSS0_9NEIS</name>
<protein>
    <submittedName>
        <fullName evidence="2">DUF3568 family protein</fullName>
    </submittedName>
</protein>
<keyword evidence="3" id="KW-1185">Reference proteome</keyword>
<dbReference type="Proteomes" id="UP000325713">
    <property type="component" value="Chromosome"/>
</dbReference>
<feature type="signal peptide" evidence="1">
    <location>
        <begin position="1"/>
        <end position="22"/>
    </location>
</feature>
<proteinExistence type="predicted"/>
<sequence>MNNKKLIVSLLFSISICLTGCAALNDGLAQINSTLGEINGGLSGSSSKPISDKQTAVYALKNMQISETSAFNGTGYGKGLRLTGEAYNKTSKLVRLNLSIPIYDKGGFREGSLGGEITLSPKEKQRFEFDTPSAIPEGGKLDLNKFKVSQEKF</sequence>
<evidence type="ECO:0000256" key="1">
    <source>
        <dbReference type="SAM" id="SignalP"/>
    </source>
</evidence>
<dbReference type="AlphaFoldDB" id="A0A5J6PSS0"/>
<feature type="chain" id="PRO_5023881957" evidence="1">
    <location>
        <begin position="23"/>
        <end position="153"/>
    </location>
</feature>
<reference evidence="2 3" key="1">
    <citation type="submission" date="2018-08" db="EMBL/GenBank/DDBJ databases">
        <title>Neisseria zalophi ATCC BAA-2455 complete genome.</title>
        <authorList>
            <person name="Veseli I.A."/>
            <person name="Buttler R."/>
            <person name="Mascarenhas dos Santos A.C."/>
            <person name="Pombert J.-F."/>
        </authorList>
    </citation>
    <scope>NUCLEOTIDE SEQUENCE [LARGE SCALE GENOMIC DNA]</scope>
    <source>
        <strain evidence="2 3">ATCC BAA-2455</strain>
    </source>
</reference>
<dbReference type="KEGG" id="nzl:D0T92_03990"/>
<keyword evidence="1" id="KW-0732">Signal</keyword>
<evidence type="ECO:0000313" key="2">
    <source>
        <dbReference type="EMBL" id="QEY25781.1"/>
    </source>
</evidence>
<evidence type="ECO:0000313" key="3">
    <source>
        <dbReference type="Proteomes" id="UP000325713"/>
    </source>
</evidence>